<evidence type="ECO:0000313" key="5">
    <source>
        <dbReference type="EMBL" id="CCC96066.1"/>
    </source>
</evidence>
<dbReference type="Pfam" id="PF25050">
    <property type="entry name" value="TARBP1"/>
    <property type="match status" value="1"/>
</dbReference>
<dbReference type="EMBL" id="HE575324">
    <property type="protein sequence ID" value="CCC96066.1"/>
    <property type="molecule type" value="Genomic_DNA"/>
</dbReference>
<gene>
    <name evidence="5" type="ORF">TCIL3000_11_15760</name>
</gene>
<sequence>MDAKIEDLLLALLRRFAERNIEVHPSLAFDVARDLVNAMCVAERRLQLARIITLLQSGEGKHVESLVSCSGALMISQCDGKWWTSTEDAVHWEELMMSILAAHPPFTRRVLASVSYCVVRVTLAGRGDMILRSVGGSLCGTAAGHHIPRDVSIEVLPYFADALVALHQGGAGEVKKASGETTGAACEIVCGPEVMKRVISYALDAIPCLSADAAQATYLSRRVLVPLLLLGDGPSMDGIRSRIPLLLNSLSSDKPKRMEAIVITAALFEYLFRCRNGSRVDDYRCSASLWDTIHMVLKNAYSSNESEESRVNMQLRVEYLLKRIVSITHEQEKEEKWCNAVVYHPLFVWMPGISNNLWEMFFLVLEVTNDYGMHIIQPALPKLDALMDKVALDTVVWDKFNRTGEEAELKQLVAGFHPMWVEILMMKMLTHPNVAFRKIGLMKLWSQAPSLLKLFSNTFLFTNAMDISLDTRLCAEVDRTPHLLSFFGPNSFEGAEVSVAGVAGPLGDQLGQFYATLFTHVVRDPGGRREAMWRMLHCVAEKPNIHGATMLFRILHDVAEALVGEECEKGREGTTEMITNGDVLREFMLVLRDAAQEKVPFWIDVRLSAIAFHILLQFARINTERVRGCADFWRVLCMCGPLGTSAGNSATSVDSIAQVGTVGTCLDPRFLNEHLFTTSCKVQCGGTNYGFMRVMLQADVLVENVRSFLRSHQFDETHGKQLMFLVGALDRGDECDKGLLSTVALELTETLLSIGRRPYNSVDSTLASLILFVEFHHSLGSQTCSRYFSFNNISEISNTINEFAVSSIRRALHSIKVVTKLEDFSEEAWLLQGTLRWDTVVAAIVSVTQIASCYHMSTRALTLKTDQYLTEFIGLLGDVSKMSLGSTAGVQSQGMVQRFAQIVVSRNASRVVKGILCGVAEVDATVELDAQSKRGEESLLHCTVEDRLPTWIRALMDCPALRLTTCDIPCSLTDLSWSTVLAQYYGSVYDSIFLLCNCVNLGAVPSLVQEIQEYGMDHVERCWGSNLTSVYTILSWVAAITNHFTDSEDSVDIDISGIINSMFSHLNDVGGREHCRMAVLAYDTLRYGLETEEELVKSHIRGALMDDSQSDRTSYVAAVMLSAEVLRNPAANWPRLKELLLHVAVLHNPSREEEMFEVLVSAMEPLIVAEWPQTMREQYPPTVQLSLVGRSMAISAILWCCREKEEWARDVSLTLLEWSCSHTEVSHEPCMPNSKPHRSRMRLWQLLCSLVPMIDDPTLQRDLLQKVVTKCLTLTNMGSVRRLIELYALQLLQKQPELYPVVDGAMADYTLRPQVLGSYVFLCAHVILQELRGEVKKVDGLMEKLLYRLFQQSTSHQHLLRLVCHIGLNLIHEACNSKGIKFSANEERMLDYISNAPEHVKFRVQHVQQLFFDIREASTPRWLFCTQRKEGNNILAVSLPAAAFERMRFVGRELTCLTGAQNSVDMLRIKSVIRRLDTHRLLEPFEEFPYIPHTERSALYCPDYTHDALALLVADPHDTAVSRAVSCSENIQRKATPWWSTQLYNELHPRVLKAERQSVIVVASLLQNPVNVAGLFRCGEVFAVERVVVSEPSVLEHPHFVAAARSANLWLPWTAVQTRMLSAYLLSMRQHGYALVGIEQTAGSVSIETYQFPKKCVIVLGAEGHGIPAHLLPLLDICVEIPQYGLIRSLNVHVTGSIVIYEYTRQHRLQSSTVNS</sequence>
<reference evidence="5" key="1">
    <citation type="journal article" date="2012" name="Proc. Natl. Acad. Sci. U.S.A.">
        <title>Antigenic diversity is generated by distinct evolutionary mechanisms in African trypanosome species.</title>
        <authorList>
            <person name="Jackson A.P."/>
            <person name="Berry A."/>
            <person name="Aslett M."/>
            <person name="Allison H.C."/>
            <person name="Burton P."/>
            <person name="Vavrova-Anderson J."/>
            <person name="Brown R."/>
            <person name="Browne H."/>
            <person name="Corton N."/>
            <person name="Hauser H."/>
            <person name="Gamble J."/>
            <person name="Gilderthorp R."/>
            <person name="Marcello L."/>
            <person name="McQuillan J."/>
            <person name="Otto T.D."/>
            <person name="Quail M.A."/>
            <person name="Sanders M.J."/>
            <person name="van Tonder A."/>
            <person name="Ginger M.L."/>
            <person name="Field M.C."/>
            <person name="Barry J.D."/>
            <person name="Hertz-Fowler C."/>
            <person name="Berriman M."/>
        </authorList>
    </citation>
    <scope>NUCLEOTIDE SEQUENCE</scope>
    <source>
        <strain evidence="5">IL3000</strain>
    </source>
</reference>
<dbReference type="SUPFAM" id="SSF75217">
    <property type="entry name" value="alpha/beta knot"/>
    <property type="match status" value="1"/>
</dbReference>
<evidence type="ECO:0000256" key="2">
    <source>
        <dbReference type="ARBA" id="ARBA00022679"/>
    </source>
</evidence>
<name>G0V343_TRYCI</name>
<dbReference type="PANTHER" id="PTHR12029">
    <property type="entry name" value="RNA METHYLTRANSFERASE"/>
    <property type="match status" value="1"/>
</dbReference>
<dbReference type="GO" id="GO:0016423">
    <property type="term" value="F:tRNA (guanine) methyltransferase activity"/>
    <property type="evidence" value="ECO:0007669"/>
    <property type="project" value="InterPro"/>
</dbReference>
<dbReference type="InterPro" id="IPR029026">
    <property type="entry name" value="tRNA_m1G_MTases_N"/>
</dbReference>
<accession>G0V343</accession>
<dbReference type="InterPro" id="IPR001537">
    <property type="entry name" value="SpoU_MeTrfase"/>
</dbReference>
<feature type="domain" description="TARBP1" evidence="4">
    <location>
        <begin position="256"/>
        <end position="470"/>
    </location>
</feature>
<dbReference type="InterPro" id="IPR056921">
    <property type="entry name" value="TARBP1_dom"/>
</dbReference>
<dbReference type="InterPro" id="IPR044748">
    <property type="entry name" value="Trm3/TARBP1_C"/>
</dbReference>
<dbReference type="InterPro" id="IPR045330">
    <property type="entry name" value="TRM3/TARBP1"/>
</dbReference>
<keyword evidence="2" id="KW-0808">Transferase</keyword>
<feature type="domain" description="tRNA/rRNA methyltransferase SpoU type" evidence="3">
    <location>
        <begin position="1559"/>
        <end position="1701"/>
    </location>
</feature>
<evidence type="ECO:0000256" key="1">
    <source>
        <dbReference type="ARBA" id="ARBA00022603"/>
    </source>
</evidence>
<keyword evidence="1" id="KW-0489">Methyltransferase</keyword>
<evidence type="ECO:0000259" key="4">
    <source>
        <dbReference type="Pfam" id="PF25050"/>
    </source>
</evidence>
<proteinExistence type="predicted"/>
<dbReference type="Gene3D" id="3.40.1280.10">
    <property type="match status" value="1"/>
</dbReference>
<evidence type="ECO:0000259" key="3">
    <source>
        <dbReference type="Pfam" id="PF00588"/>
    </source>
</evidence>
<dbReference type="GO" id="GO:0003723">
    <property type="term" value="F:RNA binding"/>
    <property type="evidence" value="ECO:0007669"/>
    <property type="project" value="InterPro"/>
</dbReference>
<dbReference type="Pfam" id="PF00588">
    <property type="entry name" value="SpoU_methylase"/>
    <property type="match status" value="1"/>
</dbReference>
<dbReference type="GO" id="GO:0030488">
    <property type="term" value="P:tRNA methylation"/>
    <property type="evidence" value="ECO:0007669"/>
    <property type="project" value="InterPro"/>
</dbReference>
<dbReference type="VEuPathDB" id="TriTrypDB:TcIL3000.11.15760"/>
<protein>
    <submittedName>
        <fullName evidence="5">Uncharacterized protein TCIL3000_11_15760</fullName>
    </submittedName>
</protein>
<dbReference type="PANTHER" id="PTHR12029:SF11">
    <property type="entry name" value="METHYLTRANSFERASE TARBP1-RELATED"/>
    <property type="match status" value="1"/>
</dbReference>
<dbReference type="InterPro" id="IPR029028">
    <property type="entry name" value="Alpha/beta_knot_MTases"/>
</dbReference>
<dbReference type="CDD" id="cd18091">
    <property type="entry name" value="SpoU-like_TRM3-like"/>
    <property type="match status" value="1"/>
</dbReference>
<organism evidence="5">
    <name type="scientific">Trypanosoma congolense (strain IL3000)</name>
    <dbReference type="NCBI Taxonomy" id="1068625"/>
    <lineage>
        <taxon>Eukaryota</taxon>
        <taxon>Discoba</taxon>
        <taxon>Euglenozoa</taxon>
        <taxon>Kinetoplastea</taxon>
        <taxon>Metakinetoplastina</taxon>
        <taxon>Trypanosomatida</taxon>
        <taxon>Trypanosomatidae</taxon>
        <taxon>Trypanosoma</taxon>
        <taxon>Nannomonas</taxon>
    </lineage>
</organism>